<accession>A0A4Q0T1M8</accession>
<name>A0A4Q0T1M8_9BACT</name>
<keyword evidence="2" id="KW-1185">Reference proteome</keyword>
<organism evidence="1 2">
    <name type="scientific">Granulicella sibirica</name>
    <dbReference type="NCBI Taxonomy" id="2479048"/>
    <lineage>
        <taxon>Bacteria</taxon>
        <taxon>Pseudomonadati</taxon>
        <taxon>Acidobacteriota</taxon>
        <taxon>Terriglobia</taxon>
        <taxon>Terriglobales</taxon>
        <taxon>Acidobacteriaceae</taxon>
        <taxon>Granulicella</taxon>
    </lineage>
</organism>
<dbReference type="Proteomes" id="UP000289437">
    <property type="component" value="Unassembled WGS sequence"/>
</dbReference>
<evidence type="ECO:0000313" key="1">
    <source>
        <dbReference type="EMBL" id="RXH56702.1"/>
    </source>
</evidence>
<dbReference type="AlphaFoldDB" id="A0A4Q0T1M8"/>
<sequence>MRCVTLPPHGQGKALVLYDSREQMTCIATVGTNNCATKGSPLLTLTLDEPITLRVMNGQWLTRYILHWGSEGSSSALFPIVAGGPVQMLALESSAAETAKPSLTPRATKWTANAILGSVLDPGASATPELDIERQFQELTAHRDQLQSEVEAFNDIYGKVVTQTGVPCNAIVTRSGFQLANCLTAAYGAMGSPASRQEFLTINQEWRHHFEDVQSFAREFNANRIGARTIDLESAIGLYIEEAEAFKANVRACMDAYSLAMDIRSNGQNSVAALAARMQIRASLAAAAGTSASVPSSLLERELLADAEIKALNQTGSLPYKHLTGLNNFCINNPLPSTYFASDLGQLREKERFLSSLVKSINDIQALDILKLNAMYESTNISPIDTFYNTNSGGKQASISYSIGIVRQFTPYVMVGAVLADSGQRTSGSSTNEEIVASGAFMVAPGASSPAPRKHILSSQFLRIF</sequence>
<comment type="caution">
    <text evidence="1">The sequence shown here is derived from an EMBL/GenBank/DDBJ whole genome shotgun (WGS) entry which is preliminary data.</text>
</comment>
<reference evidence="1 2" key="1">
    <citation type="submission" date="2018-11" db="EMBL/GenBank/DDBJ databases">
        <authorList>
            <person name="Mardanov A.V."/>
            <person name="Ravin N.V."/>
            <person name="Dedysh S.N."/>
        </authorList>
    </citation>
    <scope>NUCLEOTIDE SEQUENCE [LARGE SCALE GENOMIC DNA]</scope>
    <source>
        <strain evidence="1 2">AF10</strain>
    </source>
</reference>
<protein>
    <submittedName>
        <fullName evidence="1">Uncharacterized protein</fullName>
    </submittedName>
</protein>
<reference evidence="2" key="2">
    <citation type="submission" date="2019-02" db="EMBL/GenBank/DDBJ databases">
        <title>Granulicella sibirica sp. nov., a psychrotolerant acidobacterium isolated from an organic soil layer in forested tundra, West Siberia.</title>
        <authorList>
            <person name="Oshkin I.Y."/>
            <person name="Kulichevskaya I.S."/>
            <person name="Rijpstra W.I.C."/>
            <person name="Sinninghe Damste J.S."/>
            <person name="Rakitin A.L."/>
            <person name="Ravin N.V."/>
            <person name="Dedysh S.N."/>
        </authorList>
    </citation>
    <scope>NUCLEOTIDE SEQUENCE [LARGE SCALE GENOMIC DNA]</scope>
    <source>
        <strain evidence="2">AF10</strain>
    </source>
</reference>
<dbReference type="EMBL" id="RDSM01000002">
    <property type="protein sequence ID" value="RXH56702.1"/>
    <property type="molecule type" value="Genomic_DNA"/>
</dbReference>
<proteinExistence type="predicted"/>
<evidence type="ECO:0000313" key="2">
    <source>
        <dbReference type="Proteomes" id="UP000289437"/>
    </source>
</evidence>
<gene>
    <name evidence="1" type="ORF">GRAN_3559</name>
</gene>